<name>A0A2T2YE77_9BACT</name>
<evidence type="ECO:0000313" key="1">
    <source>
        <dbReference type="EMBL" id="PSR53817.1"/>
    </source>
</evidence>
<evidence type="ECO:0008006" key="3">
    <source>
        <dbReference type="Google" id="ProtNLM"/>
    </source>
</evidence>
<keyword evidence="2" id="KW-1185">Reference proteome</keyword>
<dbReference type="AlphaFoldDB" id="A0A2T2YE77"/>
<dbReference type="Proteomes" id="UP000240357">
    <property type="component" value="Unassembled WGS sequence"/>
</dbReference>
<protein>
    <recommendedName>
        <fullName evidence="3">3-oxoacyl-ACP synthase</fullName>
    </recommendedName>
</protein>
<comment type="caution">
    <text evidence="1">The sequence shown here is derived from an EMBL/GenBank/DDBJ whole genome shotgun (WGS) entry which is preliminary data.</text>
</comment>
<accession>A0A2T2YE77</accession>
<sequence length="156" mass="17721">MLVTSKNLEIKQRLLSECLRIQNVQIQTAKSAMDEAQESANEHQGAGIEDKFESFREACQIQRDMFAKQMDEAITVLAILKRIVATKENKVITLGSVVHTNLQKYFVSASVGEVQVNNEKYYAISTMSPIFKAMADKTAGDTFTFRDKQYRIEEVF</sequence>
<dbReference type="EMBL" id="PYFT01000001">
    <property type="protein sequence ID" value="PSR53817.1"/>
    <property type="molecule type" value="Genomic_DNA"/>
</dbReference>
<reference evidence="1 2" key="1">
    <citation type="submission" date="2018-03" db="EMBL/GenBank/DDBJ databases">
        <title>Adhaeribacter sp. HMF7605 Genome sequencing and assembly.</title>
        <authorList>
            <person name="Kang H."/>
            <person name="Kang J."/>
            <person name="Cha I."/>
            <person name="Kim H."/>
            <person name="Joh K."/>
        </authorList>
    </citation>
    <scope>NUCLEOTIDE SEQUENCE [LARGE SCALE GENOMIC DNA]</scope>
    <source>
        <strain evidence="1 2">HMF7605</strain>
    </source>
</reference>
<dbReference type="OrthoDB" id="667380at2"/>
<proteinExistence type="predicted"/>
<evidence type="ECO:0000313" key="2">
    <source>
        <dbReference type="Proteomes" id="UP000240357"/>
    </source>
</evidence>
<dbReference type="RefSeq" id="WP_106928827.1">
    <property type="nucleotide sequence ID" value="NZ_PYFT01000001.1"/>
</dbReference>
<organism evidence="1 2">
    <name type="scientific">Adhaeribacter arboris</name>
    <dbReference type="NCBI Taxonomy" id="2072846"/>
    <lineage>
        <taxon>Bacteria</taxon>
        <taxon>Pseudomonadati</taxon>
        <taxon>Bacteroidota</taxon>
        <taxon>Cytophagia</taxon>
        <taxon>Cytophagales</taxon>
        <taxon>Hymenobacteraceae</taxon>
        <taxon>Adhaeribacter</taxon>
    </lineage>
</organism>
<gene>
    <name evidence="1" type="ORF">AHMF7605_09940</name>
</gene>